<dbReference type="GO" id="GO:0015174">
    <property type="term" value="F:basic amino acid transmembrane transporter activity"/>
    <property type="evidence" value="ECO:0007669"/>
    <property type="project" value="TreeGrafter"/>
</dbReference>
<proteinExistence type="predicted"/>
<feature type="transmembrane region" description="Helical" evidence="5">
    <location>
        <begin position="469"/>
        <end position="487"/>
    </location>
</feature>
<feature type="transmembrane region" description="Helical" evidence="5">
    <location>
        <begin position="201"/>
        <end position="219"/>
    </location>
</feature>
<dbReference type="Proteomes" id="UP000799302">
    <property type="component" value="Unassembled WGS sequence"/>
</dbReference>
<feature type="transmembrane region" description="Helical" evidence="5">
    <location>
        <begin position="292"/>
        <end position="310"/>
    </location>
</feature>
<evidence type="ECO:0000256" key="1">
    <source>
        <dbReference type="ARBA" id="ARBA00004141"/>
    </source>
</evidence>
<feature type="transmembrane region" description="Helical" evidence="5">
    <location>
        <begin position="172"/>
        <end position="189"/>
    </location>
</feature>
<dbReference type="PANTHER" id="PTHR23501">
    <property type="entry name" value="MAJOR FACILITATOR SUPERFAMILY"/>
    <property type="match status" value="1"/>
</dbReference>
<keyword evidence="2 5" id="KW-0812">Transmembrane</keyword>
<evidence type="ECO:0000256" key="3">
    <source>
        <dbReference type="ARBA" id="ARBA00022989"/>
    </source>
</evidence>
<comment type="subcellular location">
    <subcellularLocation>
        <location evidence="1">Membrane</location>
        <topology evidence="1">Multi-pass membrane protein</topology>
    </subcellularLocation>
</comment>
<keyword evidence="3 5" id="KW-1133">Transmembrane helix</keyword>
<feature type="transmembrane region" description="Helical" evidence="5">
    <location>
        <begin position="442"/>
        <end position="462"/>
    </location>
</feature>
<reference evidence="7" key="1">
    <citation type="journal article" date="2020" name="Stud. Mycol.">
        <title>101 Dothideomycetes genomes: a test case for predicting lifestyles and emergence of pathogens.</title>
        <authorList>
            <person name="Haridas S."/>
            <person name="Albert R."/>
            <person name="Binder M."/>
            <person name="Bloem J."/>
            <person name="Labutti K."/>
            <person name="Salamov A."/>
            <person name="Andreopoulos B."/>
            <person name="Baker S."/>
            <person name="Barry K."/>
            <person name="Bills G."/>
            <person name="Bluhm B."/>
            <person name="Cannon C."/>
            <person name="Castanera R."/>
            <person name="Culley D."/>
            <person name="Daum C."/>
            <person name="Ezra D."/>
            <person name="Gonzalez J."/>
            <person name="Henrissat B."/>
            <person name="Kuo A."/>
            <person name="Liang C."/>
            <person name="Lipzen A."/>
            <person name="Lutzoni F."/>
            <person name="Magnuson J."/>
            <person name="Mondo S."/>
            <person name="Nolan M."/>
            <person name="Ohm R."/>
            <person name="Pangilinan J."/>
            <person name="Park H.-J."/>
            <person name="Ramirez L."/>
            <person name="Alfaro M."/>
            <person name="Sun H."/>
            <person name="Tritt A."/>
            <person name="Yoshinaga Y."/>
            <person name="Zwiers L.-H."/>
            <person name="Turgeon B."/>
            <person name="Goodwin S."/>
            <person name="Spatafora J."/>
            <person name="Crous P."/>
            <person name="Grigoriev I."/>
        </authorList>
    </citation>
    <scope>NUCLEOTIDE SEQUENCE</scope>
    <source>
        <strain evidence="7">CBS 115976</strain>
    </source>
</reference>
<dbReference type="GO" id="GO:0000329">
    <property type="term" value="C:fungal-type vacuole membrane"/>
    <property type="evidence" value="ECO:0007669"/>
    <property type="project" value="TreeGrafter"/>
</dbReference>
<dbReference type="EMBL" id="MU004239">
    <property type="protein sequence ID" value="KAF2666230.1"/>
    <property type="molecule type" value="Genomic_DNA"/>
</dbReference>
<protein>
    <submittedName>
        <fullName evidence="7">MFS multidrug transporter</fullName>
    </submittedName>
</protein>
<dbReference type="PANTHER" id="PTHR23501:SF67">
    <property type="entry name" value="MFS MULTIDRUG EFFLUX TRANSPORTER (EUROFUNG)"/>
    <property type="match status" value="1"/>
</dbReference>
<dbReference type="SUPFAM" id="SSF103473">
    <property type="entry name" value="MFS general substrate transporter"/>
    <property type="match status" value="1"/>
</dbReference>
<feature type="transmembrane region" description="Helical" evidence="5">
    <location>
        <begin position="331"/>
        <end position="352"/>
    </location>
</feature>
<keyword evidence="8" id="KW-1185">Reference proteome</keyword>
<evidence type="ECO:0000259" key="6">
    <source>
        <dbReference type="PROSITE" id="PS50850"/>
    </source>
</evidence>
<dbReference type="InterPro" id="IPR011701">
    <property type="entry name" value="MFS"/>
</dbReference>
<dbReference type="InterPro" id="IPR020846">
    <property type="entry name" value="MFS_dom"/>
</dbReference>
<accession>A0A6A6U2T4</accession>
<name>A0A6A6U2T4_9PEZI</name>
<feature type="transmembrane region" description="Helical" evidence="5">
    <location>
        <begin position="533"/>
        <end position="553"/>
    </location>
</feature>
<evidence type="ECO:0000313" key="8">
    <source>
        <dbReference type="Proteomes" id="UP000799302"/>
    </source>
</evidence>
<keyword evidence="4 5" id="KW-0472">Membrane</keyword>
<evidence type="ECO:0000256" key="5">
    <source>
        <dbReference type="SAM" id="Phobius"/>
    </source>
</evidence>
<dbReference type="Gene3D" id="1.20.1720.10">
    <property type="entry name" value="Multidrug resistance protein D"/>
    <property type="match status" value="1"/>
</dbReference>
<organism evidence="7 8">
    <name type="scientific">Microthyrium microscopicum</name>
    <dbReference type="NCBI Taxonomy" id="703497"/>
    <lineage>
        <taxon>Eukaryota</taxon>
        <taxon>Fungi</taxon>
        <taxon>Dikarya</taxon>
        <taxon>Ascomycota</taxon>
        <taxon>Pezizomycotina</taxon>
        <taxon>Dothideomycetes</taxon>
        <taxon>Dothideomycetes incertae sedis</taxon>
        <taxon>Microthyriales</taxon>
        <taxon>Microthyriaceae</taxon>
        <taxon>Microthyrium</taxon>
    </lineage>
</organism>
<gene>
    <name evidence="7" type="ORF">BT63DRAFT_53528</name>
</gene>
<dbReference type="PROSITE" id="PS50850">
    <property type="entry name" value="MFS"/>
    <property type="match status" value="1"/>
</dbReference>
<feature type="transmembrane region" description="Helical" evidence="5">
    <location>
        <begin position="132"/>
        <end position="152"/>
    </location>
</feature>
<feature type="transmembrane region" description="Helical" evidence="5">
    <location>
        <begin position="605"/>
        <end position="624"/>
    </location>
</feature>
<feature type="domain" description="Major facilitator superfamily (MFS) profile" evidence="6">
    <location>
        <begin position="135"/>
        <end position="629"/>
    </location>
</feature>
<dbReference type="OrthoDB" id="419537at2759"/>
<feature type="transmembrane region" description="Helical" evidence="5">
    <location>
        <begin position="225"/>
        <end position="246"/>
    </location>
</feature>
<sequence>MQSSAAETTPLLGKSNNQAKLISGEFEGEPITSSISRSTSISRATSRSRYGSISRYGSMSRYGSLDGGYPFLSGGIGMSENPTDTLRRPSIVTMQCPVSEETERGTIHSEDEDFQEDRKPTKFLYGVSDSQFWPCYIGIALACFVTCFDSTLMASSHPVITSYFDASNSASWLSTSFLLTSTAFQPMFGRISDTFGRKTPFVVSLWAFLLGTLWCALAPSILQFIFARAVCGLGAAGALSLGTIIIGDMVPLEARGGYLSFLNLASGVGSSLGVALGGFLAETLGWRWEFGIQVPAIGVCLLVAQFSTPPDLGPMLCQTSQASHSFIDTMLSFDLAGSALLTSSVTFLILALNLGGNLLPWNDPFIILFFILFFILGAALIHVERSAEKPVMPLYMLFNKPQGNLIFSNFLGCMTMSGILFNLPLYFQAVLLDTPTLSGTRLIVPFIANMITSFITGNYISYSLRFQPTLVLGAVLILLGSVGLTIMPRNLPAILYSWLPALATGGQGFHFPTTSIAILAVNTEADMAIATSTLILFRSLGTVMGVAVSSLVAQNGLKYFLEQTVTGPQRLRIIREVRMSVEAIRGLEGVVKAQVISAYASTMHLTFALGILTALVSFILIIIIRLPRLSKYE</sequence>
<dbReference type="InterPro" id="IPR036259">
    <property type="entry name" value="MFS_trans_sf"/>
</dbReference>
<evidence type="ECO:0000256" key="4">
    <source>
        <dbReference type="ARBA" id="ARBA00023136"/>
    </source>
</evidence>
<dbReference type="AlphaFoldDB" id="A0A6A6U2T4"/>
<feature type="transmembrane region" description="Helical" evidence="5">
    <location>
        <begin position="493"/>
        <end position="521"/>
    </location>
</feature>
<dbReference type="Pfam" id="PF07690">
    <property type="entry name" value="MFS_1"/>
    <property type="match status" value="1"/>
</dbReference>
<evidence type="ECO:0000313" key="7">
    <source>
        <dbReference type="EMBL" id="KAF2666230.1"/>
    </source>
</evidence>
<feature type="transmembrane region" description="Helical" evidence="5">
    <location>
        <begin position="364"/>
        <end position="383"/>
    </location>
</feature>
<evidence type="ECO:0000256" key="2">
    <source>
        <dbReference type="ARBA" id="ARBA00022692"/>
    </source>
</evidence>
<feature type="transmembrane region" description="Helical" evidence="5">
    <location>
        <begin position="404"/>
        <end position="427"/>
    </location>
</feature>
<feature type="transmembrane region" description="Helical" evidence="5">
    <location>
        <begin position="258"/>
        <end position="280"/>
    </location>
</feature>